<dbReference type="EMBL" id="AP014836">
    <property type="protein sequence ID" value="BAW79516.1"/>
    <property type="molecule type" value="Genomic_DNA"/>
</dbReference>
<accession>A0A1Q2SK55</accession>
<dbReference type="GO" id="GO:0015031">
    <property type="term" value="P:protein transport"/>
    <property type="evidence" value="ECO:0007669"/>
    <property type="project" value="UniProtKB-KW"/>
</dbReference>
<evidence type="ECO:0000256" key="5">
    <source>
        <dbReference type="ARBA" id="ARBA00022519"/>
    </source>
</evidence>
<keyword evidence="9 10" id="KW-0472">Membrane</keyword>
<evidence type="ECO:0000256" key="1">
    <source>
        <dbReference type="ARBA" id="ARBA00004383"/>
    </source>
</evidence>
<name>A0A1Q2SK55_9GAMM</name>
<dbReference type="Proteomes" id="UP000243679">
    <property type="component" value="Chromosome"/>
</dbReference>
<dbReference type="PROSITE" id="PS52015">
    <property type="entry name" value="TONB_CTD"/>
    <property type="match status" value="1"/>
</dbReference>
<evidence type="ECO:0000259" key="11">
    <source>
        <dbReference type="PROSITE" id="PS52015"/>
    </source>
</evidence>
<evidence type="ECO:0000313" key="12">
    <source>
        <dbReference type="EMBL" id="BAW79516.1"/>
    </source>
</evidence>
<dbReference type="Gene3D" id="3.30.1150.10">
    <property type="match status" value="1"/>
</dbReference>
<keyword evidence="4" id="KW-1003">Cell membrane</keyword>
<keyword evidence="5" id="KW-0997">Cell inner membrane</keyword>
<keyword evidence="3" id="KW-0813">Transport</keyword>
<comment type="subcellular location">
    <subcellularLocation>
        <location evidence="1">Cell inner membrane</location>
        <topology evidence="1">Single-pass membrane protein</topology>
        <orientation evidence="1">Periplasmic side</orientation>
    </subcellularLocation>
</comment>
<dbReference type="RefSeq" id="WP_231910520.1">
    <property type="nucleotide sequence ID" value="NZ_AP014836.1"/>
</dbReference>
<evidence type="ECO:0000256" key="8">
    <source>
        <dbReference type="ARBA" id="ARBA00022989"/>
    </source>
</evidence>
<dbReference type="InterPro" id="IPR051045">
    <property type="entry name" value="TonB-dependent_transducer"/>
</dbReference>
<reference evidence="12 13" key="1">
    <citation type="journal article" date="2017" name="ISME J.">
        <title>An acid-tolerant ammonia-oxidizing ?-proteobacterium from soil.</title>
        <authorList>
            <person name="Hayatsu M."/>
            <person name="Tago K."/>
            <person name="Uchiyama I."/>
            <person name="Toyoda A."/>
            <person name="Wang Y."/>
            <person name="Shimomura Y."/>
            <person name="Okubo T."/>
            <person name="Kurisu F."/>
            <person name="Hirono Y."/>
            <person name="Nonaka K."/>
            <person name="Akiyama H."/>
            <person name="Itoh T."/>
            <person name="Takami H."/>
        </authorList>
    </citation>
    <scope>NUCLEOTIDE SEQUENCE [LARGE SCALE GENOMIC DNA]</scope>
    <source>
        <strain evidence="12 13">TAO100</strain>
    </source>
</reference>
<keyword evidence="8 10" id="KW-1133">Transmembrane helix</keyword>
<dbReference type="Pfam" id="PF03544">
    <property type="entry name" value="TonB_C"/>
    <property type="match status" value="1"/>
</dbReference>
<sequence>MMYLSAFISQAIHNYRLNLALLLSVLIHGTIIFNISRSNTRLLPPVKTPLPMLEVNLVAQPPDFPTQNKTIAKEETISSVPAKINTPAKIQETISTRIEASKILGQQLLLHAAHYQQQDKKPIPIAKTTPKLNSPSPQPSARELIAGLDQQLIREIQGHSHQPRKQYIDSHTKRYAAVAYLNAWCKKIERIGKMSYPEKAKQQELSGSLVLAVDLNPDGTVADIIVRRSSGYKVLDKAAIHIVRLAAPFAKVPETVLQGYDMLSIVRTWQFHSNTDFSSS</sequence>
<proteinExistence type="inferred from homology"/>
<dbReference type="InterPro" id="IPR006260">
    <property type="entry name" value="TonB/TolA_C"/>
</dbReference>
<evidence type="ECO:0000256" key="6">
    <source>
        <dbReference type="ARBA" id="ARBA00022692"/>
    </source>
</evidence>
<dbReference type="KEGG" id="ntt:TAO_0146"/>
<keyword evidence="7" id="KW-0653">Protein transport</keyword>
<feature type="domain" description="TonB C-terminal" evidence="11">
    <location>
        <begin position="181"/>
        <end position="276"/>
    </location>
</feature>
<evidence type="ECO:0000256" key="3">
    <source>
        <dbReference type="ARBA" id="ARBA00022448"/>
    </source>
</evidence>
<dbReference type="PANTHER" id="PTHR33446">
    <property type="entry name" value="PROTEIN TONB-RELATED"/>
    <property type="match status" value="1"/>
</dbReference>
<gene>
    <name evidence="12" type="ORF">TAO_0146</name>
</gene>
<evidence type="ECO:0000256" key="2">
    <source>
        <dbReference type="ARBA" id="ARBA00006555"/>
    </source>
</evidence>
<protein>
    <submittedName>
        <fullName evidence="12">TonB family protein</fullName>
    </submittedName>
</protein>
<organism evidence="12 13">
    <name type="scientific">Candidatus Nitrosoglobus terrae</name>
    <dbReference type="NCBI Taxonomy" id="1630141"/>
    <lineage>
        <taxon>Bacteria</taxon>
        <taxon>Pseudomonadati</taxon>
        <taxon>Pseudomonadota</taxon>
        <taxon>Gammaproteobacteria</taxon>
        <taxon>Chromatiales</taxon>
        <taxon>Chromatiaceae</taxon>
        <taxon>Candidatus Nitrosoglobus</taxon>
    </lineage>
</organism>
<comment type="similarity">
    <text evidence="2">Belongs to the TonB family.</text>
</comment>
<evidence type="ECO:0000313" key="13">
    <source>
        <dbReference type="Proteomes" id="UP000243679"/>
    </source>
</evidence>
<dbReference type="InterPro" id="IPR037682">
    <property type="entry name" value="TonB_C"/>
</dbReference>
<keyword evidence="6 10" id="KW-0812">Transmembrane</keyword>
<dbReference type="PANTHER" id="PTHR33446:SF11">
    <property type="entry name" value="TONB3"/>
    <property type="match status" value="1"/>
</dbReference>
<dbReference type="AlphaFoldDB" id="A0A1Q2SK55"/>
<evidence type="ECO:0000256" key="10">
    <source>
        <dbReference type="SAM" id="Phobius"/>
    </source>
</evidence>
<evidence type="ECO:0000256" key="9">
    <source>
        <dbReference type="ARBA" id="ARBA00023136"/>
    </source>
</evidence>
<dbReference type="SUPFAM" id="SSF74653">
    <property type="entry name" value="TolA/TonB C-terminal domain"/>
    <property type="match status" value="1"/>
</dbReference>
<feature type="transmembrane region" description="Helical" evidence="10">
    <location>
        <begin position="15"/>
        <end position="35"/>
    </location>
</feature>
<evidence type="ECO:0000256" key="7">
    <source>
        <dbReference type="ARBA" id="ARBA00022927"/>
    </source>
</evidence>
<dbReference type="GO" id="GO:0055085">
    <property type="term" value="P:transmembrane transport"/>
    <property type="evidence" value="ECO:0007669"/>
    <property type="project" value="InterPro"/>
</dbReference>
<keyword evidence="13" id="KW-1185">Reference proteome</keyword>
<dbReference type="GO" id="GO:0031992">
    <property type="term" value="F:energy transducer activity"/>
    <property type="evidence" value="ECO:0007669"/>
    <property type="project" value="TreeGrafter"/>
</dbReference>
<dbReference type="GO" id="GO:0098797">
    <property type="term" value="C:plasma membrane protein complex"/>
    <property type="evidence" value="ECO:0007669"/>
    <property type="project" value="TreeGrafter"/>
</dbReference>
<dbReference type="NCBIfam" id="TIGR01352">
    <property type="entry name" value="tonB_Cterm"/>
    <property type="match status" value="1"/>
</dbReference>
<evidence type="ECO:0000256" key="4">
    <source>
        <dbReference type="ARBA" id="ARBA00022475"/>
    </source>
</evidence>